<dbReference type="STRING" id="115783.SAMN02745119_00099"/>
<dbReference type="OrthoDB" id="5387108at2"/>
<evidence type="ECO:0000313" key="2">
    <source>
        <dbReference type="Proteomes" id="UP000190102"/>
    </source>
</evidence>
<keyword evidence="2" id="KW-1185">Reference proteome</keyword>
<organism evidence="1 2">
    <name type="scientific">Trichlorobacter thiogenes</name>
    <dbReference type="NCBI Taxonomy" id="115783"/>
    <lineage>
        <taxon>Bacteria</taxon>
        <taxon>Pseudomonadati</taxon>
        <taxon>Thermodesulfobacteriota</taxon>
        <taxon>Desulfuromonadia</taxon>
        <taxon>Geobacterales</taxon>
        <taxon>Geobacteraceae</taxon>
        <taxon>Trichlorobacter</taxon>
    </lineage>
</organism>
<dbReference type="RefSeq" id="WP_078788964.1">
    <property type="nucleotide sequence ID" value="NZ_FUWR01000001.1"/>
</dbReference>
<sequence>MNPQVTDTAFDDLRLIQRGLNGSKEELFSLMERPTPDILRAALRNPALDEAHLLALLRHTGLHPDLFTLLHQQHEPPAANYQVLFALVQHAETPAHIVSTLLPRLYLFDLLKICSTPGVPQDQKTAAERAIIQRVPTQPLGNKLTLARRGTAAIAEALLKEGQPQVVAACLDNPHLKEGALHQFINSAAATAETISQIARHNRWQHRPELQQAILKNPRTPAIWFTLFLPRLPRSVVKNLALSPRLTPQQKLLVAEVVGGKKPS</sequence>
<dbReference type="EMBL" id="FUWR01000001">
    <property type="protein sequence ID" value="SJZ34159.1"/>
    <property type="molecule type" value="Genomic_DNA"/>
</dbReference>
<dbReference type="Proteomes" id="UP000190102">
    <property type="component" value="Unassembled WGS sequence"/>
</dbReference>
<protein>
    <recommendedName>
        <fullName evidence="3">Leucine rich repeat variant</fullName>
    </recommendedName>
</protein>
<accession>A0A1T4JVL3</accession>
<proteinExistence type="predicted"/>
<dbReference type="AlphaFoldDB" id="A0A1T4JVL3"/>
<gene>
    <name evidence="1" type="ORF">SAMN02745119_00099</name>
</gene>
<evidence type="ECO:0000313" key="1">
    <source>
        <dbReference type="EMBL" id="SJZ34159.1"/>
    </source>
</evidence>
<reference evidence="2" key="1">
    <citation type="submission" date="2017-02" db="EMBL/GenBank/DDBJ databases">
        <authorList>
            <person name="Varghese N."/>
            <person name="Submissions S."/>
        </authorList>
    </citation>
    <scope>NUCLEOTIDE SEQUENCE [LARGE SCALE GENOMIC DNA]</scope>
    <source>
        <strain evidence="2">ATCC BAA-34</strain>
    </source>
</reference>
<evidence type="ECO:0008006" key="3">
    <source>
        <dbReference type="Google" id="ProtNLM"/>
    </source>
</evidence>
<name>A0A1T4JVL3_9BACT</name>